<evidence type="ECO:0000313" key="2">
    <source>
        <dbReference type="Proteomes" id="UP001431783"/>
    </source>
</evidence>
<dbReference type="AlphaFoldDB" id="A0AAW1TZ36"/>
<gene>
    <name evidence="1" type="ORF">WA026_023616</name>
</gene>
<accession>A0AAW1TZ36</accession>
<dbReference type="Proteomes" id="UP001431783">
    <property type="component" value="Unassembled WGS sequence"/>
</dbReference>
<proteinExistence type="predicted"/>
<protein>
    <submittedName>
        <fullName evidence="1">Uncharacterized protein</fullName>
    </submittedName>
</protein>
<name>A0AAW1TZ36_9CUCU</name>
<reference evidence="1 2" key="1">
    <citation type="submission" date="2023-03" db="EMBL/GenBank/DDBJ databases">
        <title>Genome insight into feeding habits of ladybird beetles.</title>
        <authorList>
            <person name="Li H.-S."/>
            <person name="Huang Y.-H."/>
            <person name="Pang H."/>
        </authorList>
    </citation>
    <scope>NUCLEOTIDE SEQUENCE [LARGE SCALE GENOMIC DNA]</scope>
    <source>
        <strain evidence="1">SYSU_2023b</strain>
        <tissue evidence="1">Whole body</tissue>
    </source>
</reference>
<organism evidence="1 2">
    <name type="scientific">Henosepilachna vigintioctopunctata</name>
    <dbReference type="NCBI Taxonomy" id="420089"/>
    <lineage>
        <taxon>Eukaryota</taxon>
        <taxon>Metazoa</taxon>
        <taxon>Ecdysozoa</taxon>
        <taxon>Arthropoda</taxon>
        <taxon>Hexapoda</taxon>
        <taxon>Insecta</taxon>
        <taxon>Pterygota</taxon>
        <taxon>Neoptera</taxon>
        <taxon>Endopterygota</taxon>
        <taxon>Coleoptera</taxon>
        <taxon>Polyphaga</taxon>
        <taxon>Cucujiformia</taxon>
        <taxon>Coccinelloidea</taxon>
        <taxon>Coccinellidae</taxon>
        <taxon>Epilachninae</taxon>
        <taxon>Epilachnini</taxon>
        <taxon>Henosepilachna</taxon>
    </lineage>
</organism>
<comment type="caution">
    <text evidence="1">The sequence shown here is derived from an EMBL/GenBank/DDBJ whole genome shotgun (WGS) entry which is preliminary data.</text>
</comment>
<evidence type="ECO:0000313" key="1">
    <source>
        <dbReference type="EMBL" id="KAK9873678.1"/>
    </source>
</evidence>
<keyword evidence="2" id="KW-1185">Reference proteome</keyword>
<dbReference type="EMBL" id="JARQZJ010000026">
    <property type="protein sequence ID" value="KAK9873678.1"/>
    <property type="molecule type" value="Genomic_DNA"/>
</dbReference>
<sequence>MFLLNAIVSTEVAADIITVDTIFSFMTAIDDGLIVETQEQRLKHTVKSNTKLYVLRLETSPRSQITAGSSSIRRARLFHMARANLEKSLQHSVHETVDSSELFEDEVDSHHNLLWKMFGEEIEIPIQKTIIKNVVRTKWKI</sequence>